<evidence type="ECO:0000313" key="2">
    <source>
        <dbReference type="EMBL" id="SVE04724.1"/>
    </source>
</evidence>
<organism evidence="2">
    <name type="scientific">marine metagenome</name>
    <dbReference type="NCBI Taxonomy" id="408172"/>
    <lineage>
        <taxon>unclassified sequences</taxon>
        <taxon>metagenomes</taxon>
        <taxon>ecological metagenomes</taxon>
    </lineage>
</organism>
<protein>
    <submittedName>
        <fullName evidence="2">Uncharacterized protein</fullName>
    </submittedName>
</protein>
<feature type="region of interest" description="Disordered" evidence="1">
    <location>
        <begin position="159"/>
        <end position="197"/>
    </location>
</feature>
<feature type="compositionally biased region" description="Acidic residues" evidence="1">
    <location>
        <begin position="60"/>
        <end position="69"/>
    </location>
</feature>
<gene>
    <name evidence="2" type="ORF">METZ01_LOCUS457578</name>
</gene>
<accession>A0A383AAN9</accession>
<name>A0A383AAN9_9ZZZZ</name>
<evidence type="ECO:0000256" key="1">
    <source>
        <dbReference type="SAM" id="MobiDB-lite"/>
    </source>
</evidence>
<feature type="non-terminal residue" evidence="2">
    <location>
        <position position="210"/>
    </location>
</feature>
<dbReference type="AlphaFoldDB" id="A0A383AAN9"/>
<sequence>MNNKMKLLLTLLGASLLQIAAPVDLAAQAPEEDRDQALREQFPDEADRLEAEWAQRQEEMDRELEEWEGEQARRRDEEGENFDEDAFEFERGLMAQRRELEERRMRLEEEFSQEYRALDGLPPHAQDQEREKLDRLQQERREALDAKFRELEDKQQQYWVQRQRSDMASHEQEWEAEQQRRREEEGEHFDEEAFEFERGLMAQRRELEER</sequence>
<feature type="compositionally biased region" description="Basic and acidic residues" evidence="1">
    <location>
        <begin position="126"/>
        <end position="136"/>
    </location>
</feature>
<reference evidence="2" key="1">
    <citation type="submission" date="2018-05" db="EMBL/GenBank/DDBJ databases">
        <authorList>
            <person name="Lanie J.A."/>
            <person name="Ng W.-L."/>
            <person name="Kazmierczak K.M."/>
            <person name="Andrzejewski T.M."/>
            <person name="Davidsen T.M."/>
            <person name="Wayne K.J."/>
            <person name="Tettelin H."/>
            <person name="Glass J.I."/>
            <person name="Rusch D."/>
            <person name="Podicherti R."/>
            <person name="Tsui H.-C.T."/>
            <person name="Winkler M.E."/>
        </authorList>
    </citation>
    <scope>NUCLEOTIDE SEQUENCE</scope>
</reference>
<dbReference type="EMBL" id="UINC01190524">
    <property type="protein sequence ID" value="SVE04724.1"/>
    <property type="molecule type" value="Genomic_DNA"/>
</dbReference>
<proteinExistence type="predicted"/>
<feature type="region of interest" description="Disordered" evidence="1">
    <location>
        <begin position="114"/>
        <end position="136"/>
    </location>
</feature>
<feature type="compositionally biased region" description="Basic and acidic residues" evidence="1">
    <location>
        <begin position="163"/>
        <end position="185"/>
    </location>
</feature>
<feature type="region of interest" description="Disordered" evidence="1">
    <location>
        <begin position="57"/>
        <end position="85"/>
    </location>
</feature>